<evidence type="ECO:0000259" key="7">
    <source>
        <dbReference type="Pfam" id="PF16874"/>
    </source>
</evidence>
<dbReference type="Gene3D" id="3.20.20.70">
    <property type="entry name" value="Aldolase class I"/>
    <property type="match status" value="1"/>
</dbReference>
<dbReference type="InterPro" id="IPR017853">
    <property type="entry name" value="GH"/>
</dbReference>
<dbReference type="SUPFAM" id="SSF51445">
    <property type="entry name" value="(Trans)glycosidases"/>
    <property type="match status" value="1"/>
</dbReference>
<dbReference type="Pfam" id="PF02065">
    <property type="entry name" value="Melibiase"/>
    <property type="match status" value="1"/>
</dbReference>
<evidence type="ECO:0000259" key="8">
    <source>
        <dbReference type="Pfam" id="PF16875"/>
    </source>
</evidence>
<dbReference type="PANTHER" id="PTHR43053">
    <property type="entry name" value="GLYCOSIDASE FAMILY 31"/>
    <property type="match status" value="1"/>
</dbReference>
<dbReference type="InterPro" id="IPR050985">
    <property type="entry name" value="Alpha-glycosidase_related"/>
</dbReference>
<accession>A0ABX1Y894</accession>
<gene>
    <name evidence="9" type="ORF">GC098_38355</name>
</gene>
<evidence type="ECO:0000256" key="2">
    <source>
        <dbReference type="ARBA" id="ARBA00006202"/>
    </source>
</evidence>
<evidence type="ECO:0000313" key="10">
    <source>
        <dbReference type="Proteomes" id="UP000616779"/>
    </source>
</evidence>
<protein>
    <recommendedName>
        <fullName evidence="3 6">Alpha-galactosidase</fullName>
        <ecNumber evidence="3 6">3.2.1.22</ecNumber>
    </recommendedName>
</protein>
<dbReference type="PROSITE" id="PS00512">
    <property type="entry name" value="ALPHA_GALACTOSIDASE"/>
    <property type="match status" value="1"/>
</dbReference>
<keyword evidence="4 6" id="KW-0378">Hydrolase</keyword>
<dbReference type="Pfam" id="PF16875">
    <property type="entry name" value="Glyco_hydro_36N"/>
    <property type="match status" value="1"/>
</dbReference>
<dbReference type="PIRSF" id="PIRSF005536">
    <property type="entry name" value="Agal"/>
    <property type="match status" value="1"/>
</dbReference>
<proteinExistence type="inferred from homology"/>
<evidence type="ECO:0000313" key="9">
    <source>
        <dbReference type="EMBL" id="NOU77160.1"/>
    </source>
</evidence>
<reference evidence="9 10" key="1">
    <citation type="submission" date="2019-10" db="EMBL/GenBank/DDBJ databases">
        <title>Description of Paenibacillus terrestris sp. nov.</title>
        <authorList>
            <person name="Carlier A."/>
            <person name="Qi S."/>
        </authorList>
    </citation>
    <scope>NUCLEOTIDE SEQUENCE [LARGE SCALE GENOMIC DNA]</scope>
    <source>
        <strain evidence="9 10">LMG 31458</strain>
    </source>
</reference>
<dbReference type="EMBL" id="WHOA01000259">
    <property type="protein sequence ID" value="NOU77160.1"/>
    <property type="molecule type" value="Genomic_DNA"/>
</dbReference>
<evidence type="ECO:0000256" key="1">
    <source>
        <dbReference type="ARBA" id="ARBA00001255"/>
    </source>
</evidence>
<comment type="catalytic activity">
    <reaction evidence="1 6">
        <text>Hydrolysis of terminal, non-reducing alpha-D-galactose residues in alpha-D-galactosides, including galactose oligosaccharides, galactomannans and galactolipids.</text>
        <dbReference type="EC" id="3.2.1.22"/>
    </reaction>
</comment>
<keyword evidence="10" id="KW-1185">Reference proteome</keyword>
<comment type="similarity">
    <text evidence="2">Belongs to the glycosyl hydrolase 36 family.</text>
</comment>
<evidence type="ECO:0000256" key="6">
    <source>
        <dbReference type="PIRNR" id="PIRNR005536"/>
    </source>
</evidence>
<sequence length="707" mass="80850">MIHFDENRMIWVLETKSMAYAIGLCETGTINQTFFGAKLPYLSDYPSATIEAEYPFTLGSELSAEEYMGWSKAKYTEPCIKVTFSDHVRDVVLEFETWSMTTDTLTITLKDKHYPLMVHLSYKLYENIDIIERKAEIVNGGEYSIALDTALSGSTYVPKHKDYRLSYLTGKWVGETQFSQIMLPTTKMVLESRRGTTSHYANPFYALDPNGQATESVGEVYFGALAFSGNWKIAIEKDHFGLVKVSAGVNDFDFCWDLKPQSSFTTPGFFIGYTSGGFGEASRNLHRLQLQYLLPASSREKLRKVLYNSWEATSFDVLEEQQVDLAEIAASIGVELFVMDDGWFGGRNSDKAGLGDWHVNPEKFPQGLEWLISKVNALGMDFGLWVEPEMVNPDSELYRAHPDWVYHFPTRQRTEIRNQLILNLAREDVRQYIFNFMDRLLGAYNIKFIKWDMNRNFSEPGFPSALVSEHREIWVKHALGVYEIMKKLKERYPEVIFQSCSGGGGRVDLGVLQHFDQVWTSDNTDAFDRLRIQEGFSFAYCAKIMESWVTDEVNWVNQRKLSLKFRFHCAMMGNLGIGDNLLNWSELERAEASELTRLYKEIRSTVQHGDQYRLLSPRENCVSASMYVNAGKDEAVVFAFLHSNSFGNSLPRVRLAGLDKHALYSIDSDPQHVSGEALMQIGIKLELKGDFDSSVIRIKRHFENSIM</sequence>
<dbReference type="InterPro" id="IPR013780">
    <property type="entry name" value="Glyco_hydro_b"/>
</dbReference>
<dbReference type="InterPro" id="IPR000111">
    <property type="entry name" value="Glyco_hydro_27/36_CS"/>
</dbReference>
<dbReference type="Gene3D" id="2.60.40.1180">
    <property type="entry name" value="Golgi alpha-mannosidase II"/>
    <property type="match status" value="1"/>
</dbReference>
<dbReference type="InterPro" id="IPR031704">
    <property type="entry name" value="Glyco_hydro_36_N"/>
</dbReference>
<dbReference type="Proteomes" id="UP000616779">
    <property type="component" value="Unassembled WGS sequence"/>
</dbReference>
<dbReference type="Pfam" id="PF16874">
    <property type="entry name" value="Glyco_hydro_36C"/>
    <property type="match status" value="1"/>
</dbReference>
<dbReference type="InterPro" id="IPR038417">
    <property type="entry name" value="Alpga-gal_N_sf"/>
</dbReference>
<dbReference type="EC" id="3.2.1.22" evidence="3 6"/>
<dbReference type="InterPro" id="IPR031705">
    <property type="entry name" value="Glyco_hydro_36_C"/>
</dbReference>
<keyword evidence="5 6" id="KW-0326">Glycosidase</keyword>
<dbReference type="CDD" id="cd14791">
    <property type="entry name" value="GH36"/>
    <property type="match status" value="1"/>
</dbReference>
<comment type="caution">
    <text evidence="9">The sequence shown here is derived from an EMBL/GenBank/DDBJ whole genome shotgun (WGS) entry which is preliminary data.</text>
</comment>
<dbReference type="PRINTS" id="PR00743">
    <property type="entry name" value="GLHYDRLASE36"/>
</dbReference>
<feature type="domain" description="Glycosyl hydrolase family 36 N-terminal" evidence="8">
    <location>
        <begin position="30"/>
        <end position="259"/>
    </location>
</feature>
<evidence type="ECO:0000256" key="5">
    <source>
        <dbReference type="ARBA" id="ARBA00023295"/>
    </source>
</evidence>
<dbReference type="InterPro" id="IPR013785">
    <property type="entry name" value="Aldolase_TIM"/>
</dbReference>
<dbReference type="InterPro" id="IPR002252">
    <property type="entry name" value="Glyco_hydro_36"/>
</dbReference>
<dbReference type="RefSeq" id="WP_171649690.1">
    <property type="nucleotide sequence ID" value="NZ_WHOA01000259.1"/>
</dbReference>
<dbReference type="Gene3D" id="2.70.98.60">
    <property type="entry name" value="alpha-galactosidase from lactobacil brevis"/>
    <property type="match status" value="1"/>
</dbReference>
<dbReference type="PANTHER" id="PTHR43053:SF3">
    <property type="entry name" value="ALPHA-GALACTOSIDASE C-RELATED"/>
    <property type="match status" value="1"/>
</dbReference>
<evidence type="ECO:0000256" key="4">
    <source>
        <dbReference type="ARBA" id="ARBA00022801"/>
    </source>
</evidence>
<evidence type="ECO:0000256" key="3">
    <source>
        <dbReference type="ARBA" id="ARBA00012755"/>
    </source>
</evidence>
<feature type="domain" description="Glycosyl hydrolase family 36 C-terminal" evidence="7">
    <location>
        <begin position="623"/>
        <end position="697"/>
    </location>
</feature>
<name>A0ABX1Y894_9BACL</name>
<organism evidence="9 10">
    <name type="scientific">Paenibacillus phytorum</name>
    <dbReference type="NCBI Taxonomy" id="2654977"/>
    <lineage>
        <taxon>Bacteria</taxon>
        <taxon>Bacillati</taxon>
        <taxon>Bacillota</taxon>
        <taxon>Bacilli</taxon>
        <taxon>Bacillales</taxon>
        <taxon>Paenibacillaceae</taxon>
        <taxon>Paenibacillus</taxon>
    </lineage>
</organism>